<feature type="compositionally biased region" description="Basic residues" evidence="1">
    <location>
        <begin position="17"/>
        <end position="29"/>
    </location>
</feature>
<sequence length="60" mass="6793">MMSSNTGNQTYSVTRQKPSKASKPRLRKNRLNLPIKITLPLIHTIPNNMAISPTPHRLTK</sequence>
<feature type="compositionally biased region" description="Polar residues" evidence="1">
    <location>
        <begin position="1"/>
        <end position="16"/>
    </location>
</feature>
<evidence type="ECO:0000313" key="3">
    <source>
        <dbReference type="Proteomes" id="UP000053097"/>
    </source>
</evidence>
<dbReference type="AlphaFoldDB" id="A0A026VUN4"/>
<evidence type="ECO:0000256" key="1">
    <source>
        <dbReference type="SAM" id="MobiDB-lite"/>
    </source>
</evidence>
<proteinExistence type="predicted"/>
<keyword evidence="3" id="KW-1185">Reference proteome</keyword>
<evidence type="ECO:0000313" key="2">
    <source>
        <dbReference type="EMBL" id="EZA47385.1"/>
    </source>
</evidence>
<reference evidence="2 3" key="1">
    <citation type="journal article" date="2014" name="Curr. Biol.">
        <title>The genome of the clonal raider ant Cerapachys biroi.</title>
        <authorList>
            <person name="Oxley P.R."/>
            <person name="Ji L."/>
            <person name="Fetter-Pruneda I."/>
            <person name="McKenzie S.K."/>
            <person name="Li C."/>
            <person name="Hu H."/>
            <person name="Zhang G."/>
            <person name="Kronauer D.J."/>
        </authorList>
    </citation>
    <scope>NUCLEOTIDE SEQUENCE [LARGE SCALE GENOMIC DNA]</scope>
</reference>
<dbReference type="Proteomes" id="UP000053097">
    <property type="component" value="Unassembled WGS sequence"/>
</dbReference>
<accession>A0A026VUN4</accession>
<name>A0A026VUN4_OOCBI</name>
<dbReference type="EMBL" id="KK107869">
    <property type="protein sequence ID" value="EZA47385.1"/>
    <property type="molecule type" value="Genomic_DNA"/>
</dbReference>
<gene>
    <name evidence="2" type="ORF">X777_16365</name>
</gene>
<protein>
    <submittedName>
        <fullName evidence="2">Uncharacterized protein</fullName>
    </submittedName>
</protein>
<feature type="region of interest" description="Disordered" evidence="1">
    <location>
        <begin position="1"/>
        <end position="29"/>
    </location>
</feature>
<organism evidence="2 3">
    <name type="scientific">Ooceraea biroi</name>
    <name type="common">Clonal raider ant</name>
    <name type="synonym">Cerapachys biroi</name>
    <dbReference type="NCBI Taxonomy" id="2015173"/>
    <lineage>
        <taxon>Eukaryota</taxon>
        <taxon>Metazoa</taxon>
        <taxon>Ecdysozoa</taxon>
        <taxon>Arthropoda</taxon>
        <taxon>Hexapoda</taxon>
        <taxon>Insecta</taxon>
        <taxon>Pterygota</taxon>
        <taxon>Neoptera</taxon>
        <taxon>Endopterygota</taxon>
        <taxon>Hymenoptera</taxon>
        <taxon>Apocrita</taxon>
        <taxon>Aculeata</taxon>
        <taxon>Formicoidea</taxon>
        <taxon>Formicidae</taxon>
        <taxon>Dorylinae</taxon>
        <taxon>Ooceraea</taxon>
    </lineage>
</organism>